<evidence type="ECO:0000313" key="2">
    <source>
        <dbReference type="EMBL" id="CAH2247953.1"/>
    </source>
</evidence>
<organism evidence="2 3">
    <name type="scientific">Pelobates cultripes</name>
    <name type="common">Western spadefoot toad</name>
    <dbReference type="NCBI Taxonomy" id="61616"/>
    <lineage>
        <taxon>Eukaryota</taxon>
        <taxon>Metazoa</taxon>
        <taxon>Chordata</taxon>
        <taxon>Craniata</taxon>
        <taxon>Vertebrata</taxon>
        <taxon>Euteleostomi</taxon>
        <taxon>Amphibia</taxon>
        <taxon>Batrachia</taxon>
        <taxon>Anura</taxon>
        <taxon>Pelobatoidea</taxon>
        <taxon>Pelobatidae</taxon>
        <taxon>Pelobates</taxon>
    </lineage>
</organism>
<reference evidence="2" key="1">
    <citation type="submission" date="2022-03" db="EMBL/GenBank/DDBJ databases">
        <authorList>
            <person name="Alioto T."/>
            <person name="Alioto T."/>
            <person name="Gomez Garrido J."/>
        </authorList>
    </citation>
    <scope>NUCLEOTIDE SEQUENCE</scope>
</reference>
<feature type="region of interest" description="Disordered" evidence="1">
    <location>
        <begin position="44"/>
        <end position="109"/>
    </location>
</feature>
<evidence type="ECO:0000256" key="1">
    <source>
        <dbReference type="SAM" id="MobiDB-lite"/>
    </source>
</evidence>
<evidence type="ECO:0000313" key="3">
    <source>
        <dbReference type="Proteomes" id="UP001295444"/>
    </source>
</evidence>
<keyword evidence="3" id="KW-1185">Reference proteome</keyword>
<feature type="compositionally biased region" description="Basic residues" evidence="1">
    <location>
        <begin position="76"/>
        <end position="90"/>
    </location>
</feature>
<dbReference type="EMBL" id="OW240913">
    <property type="protein sequence ID" value="CAH2247953.1"/>
    <property type="molecule type" value="Genomic_DNA"/>
</dbReference>
<feature type="compositionally biased region" description="Polar residues" evidence="1">
    <location>
        <begin position="44"/>
        <end position="59"/>
    </location>
</feature>
<protein>
    <submittedName>
        <fullName evidence="2">Uncharacterized protein</fullName>
    </submittedName>
</protein>
<gene>
    <name evidence="2" type="ORF">PECUL_23A032912</name>
</gene>
<dbReference type="Proteomes" id="UP001295444">
    <property type="component" value="Chromosome 02"/>
</dbReference>
<dbReference type="AlphaFoldDB" id="A0AAD1RC46"/>
<proteinExistence type="predicted"/>
<name>A0AAD1RC46_PELCU</name>
<sequence>MATNTMPSATKAPVTETTQEDRIAKAFEHFWTQLCENSQQWMTTSASVASLHSNPSQKGNKPRQSRLKPKAERHMGKQRPHKESRGRRLNPAKTCSSHRPQSLKRRTLPHHSLPQMIPIHHKQRNPLATMQGIS</sequence>
<accession>A0AAD1RC46</accession>